<name>A0A8J3JI80_9ACTN</name>
<organism evidence="1 2">
    <name type="scientific">Catellatospora bangladeshensis</name>
    <dbReference type="NCBI Taxonomy" id="310355"/>
    <lineage>
        <taxon>Bacteria</taxon>
        <taxon>Bacillati</taxon>
        <taxon>Actinomycetota</taxon>
        <taxon>Actinomycetes</taxon>
        <taxon>Micromonosporales</taxon>
        <taxon>Micromonosporaceae</taxon>
        <taxon>Catellatospora</taxon>
    </lineage>
</organism>
<proteinExistence type="predicted"/>
<dbReference type="EMBL" id="BONF01000026">
    <property type="protein sequence ID" value="GIF83069.1"/>
    <property type="molecule type" value="Genomic_DNA"/>
</dbReference>
<comment type="caution">
    <text evidence="1">The sequence shown here is derived from an EMBL/GenBank/DDBJ whole genome shotgun (WGS) entry which is preliminary data.</text>
</comment>
<evidence type="ECO:0000313" key="2">
    <source>
        <dbReference type="Proteomes" id="UP000601223"/>
    </source>
</evidence>
<dbReference type="Proteomes" id="UP000601223">
    <property type="component" value="Unassembled WGS sequence"/>
</dbReference>
<gene>
    <name evidence="1" type="ORF">Cba03nite_44180</name>
</gene>
<protein>
    <submittedName>
        <fullName evidence="1">Uncharacterized protein</fullName>
    </submittedName>
</protein>
<dbReference type="RefSeq" id="WP_203749310.1">
    <property type="nucleotide sequence ID" value="NZ_BONF01000026.1"/>
</dbReference>
<reference evidence="1 2" key="1">
    <citation type="submission" date="2021-01" db="EMBL/GenBank/DDBJ databases">
        <title>Whole genome shotgun sequence of Catellatospora bangladeshensis NBRC 107357.</title>
        <authorList>
            <person name="Komaki H."/>
            <person name="Tamura T."/>
        </authorList>
    </citation>
    <scope>NUCLEOTIDE SEQUENCE [LARGE SCALE GENOMIC DNA]</scope>
    <source>
        <strain evidence="1 2">NBRC 107357</strain>
    </source>
</reference>
<keyword evidence="2" id="KW-1185">Reference proteome</keyword>
<dbReference type="AlphaFoldDB" id="A0A8J3JI80"/>
<sequence>MLTEIDPSRVTPAAGAFPDLGEWLMLARTQIDSAERVAEAHQPDNGMCACSRPLPCVQLGSLLRRRAEFERAVAALVGPTAHLPVIPLAVSVSCGRQRRWWRWSS</sequence>
<evidence type="ECO:0000313" key="1">
    <source>
        <dbReference type="EMBL" id="GIF83069.1"/>
    </source>
</evidence>
<accession>A0A8J3JI80</accession>